<comment type="cofactor">
    <cofactor evidence="1">
        <name>pantetheine 4'-phosphate</name>
        <dbReference type="ChEBI" id="CHEBI:47942"/>
    </cofactor>
</comment>
<protein>
    <submittedName>
        <fullName evidence="7">Peptide synthase</fullName>
    </submittedName>
</protein>
<evidence type="ECO:0000313" key="8">
    <source>
        <dbReference type="Proteomes" id="UP000269872"/>
    </source>
</evidence>
<name>A0A3M6F1Q3_9PSED</name>
<dbReference type="InterPro" id="IPR045851">
    <property type="entry name" value="AMP-bd_C_sf"/>
</dbReference>
<gene>
    <name evidence="7" type="ORF">ALP05_04856</name>
</gene>
<dbReference type="GO" id="GO:0071766">
    <property type="term" value="P:Actinobacterium-type cell wall biogenesis"/>
    <property type="evidence" value="ECO:0007669"/>
    <property type="project" value="UniProtKB-ARBA"/>
</dbReference>
<dbReference type="SMART" id="SM00823">
    <property type="entry name" value="PKS_PP"/>
    <property type="match status" value="1"/>
</dbReference>
<dbReference type="SUPFAM" id="SSF52777">
    <property type="entry name" value="CoA-dependent acyltransferases"/>
    <property type="match status" value="2"/>
</dbReference>
<dbReference type="Pfam" id="PF00501">
    <property type="entry name" value="AMP-binding"/>
    <property type="match status" value="1"/>
</dbReference>
<dbReference type="Pfam" id="PF00550">
    <property type="entry name" value="PP-binding"/>
    <property type="match status" value="1"/>
</dbReference>
<keyword evidence="4" id="KW-0597">Phosphoprotein</keyword>
<comment type="caution">
    <text evidence="7">The sequence shown here is derived from an EMBL/GenBank/DDBJ whole genome shotgun (WGS) entry which is preliminary data.</text>
</comment>
<evidence type="ECO:0000259" key="6">
    <source>
        <dbReference type="PROSITE" id="PS50075"/>
    </source>
</evidence>
<dbReference type="SUPFAM" id="SSF47336">
    <property type="entry name" value="ACP-like"/>
    <property type="match status" value="1"/>
</dbReference>
<dbReference type="InterPro" id="IPR001242">
    <property type="entry name" value="Condensation_dom"/>
</dbReference>
<dbReference type="CDD" id="cd05931">
    <property type="entry name" value="FAAL"/>
    <property type="match status" value="1"/>
</dbReference>
<dbReference type="Gene3D" id="1.10.1200.10">
    <property type="entry name" value="ACP-like"/>
    <property type="match status" value="1"/>
</dbReference>
<dbReference type="Gene3D" id="3.30.559.10">
    <property type="entry name" value="Chloramphenicol acetyltransferase-like domain"/>
    <property type="match status" value="1"/>
</dbReference>
<organism evidence="7 8">
    <name type="scientific">Pseudomonas caricapapayae</name>
    <dbReference type="NCBI Taxonomy" id="46678"/>
    <lineage>
        <taxon>Bacteria</taxon>
        <taxon>Pseudomonadati</taxon>
        <taxon>Pseudomonadota</taxon>
        <taxon>Gammaproteobacteria</taxon>
        <taxon>Pseudomonadales</taxon>
        <taxon>Pseudomonadaceae</taxon>
        <taxon>Pseudomonas</taxon>
    </lineage>
</organism>
<evidence type="ECO:0000256" key="1">
    <source>
        <dbReference type="ARBA" id="ARBA00001957"/>
    </source>
</evidence>
<dbReference type="PROSITE" id="PS50075">
    <property type="entry name" value="CARRIER"/>
    <property type="match status" value="1"/>
</dbReference>
<dbReference type="Gene3D" id="3.40.50.12780">
    <property type="entry name" value="N-terminal domain of ligase-like"/>
    <property type="match status" value="1"/>
</dbReference>
<dbReference type="PANTHER" id="PTHR22754:SF32">
    <property type="entry name" value="DISCO-INTERACTING PROTEIN 2"/>
    <property type="match status" value="1"/>
</dbReference>
<dbReference type="CDD" id="cd19531">
    <property type="entry name" value="LCL_NRPS-like"/>
    <property type="match status" value="1"/>
</dbReference>
<dbReference type="InterPro" id="IPR000873">
    <property type="entry name" value="AMP-dep_synth/lig_dom"/>
</dbReference>
<dbReference type="SUPFAM" id="SSF56801">
    <property type="entry name" value="Acetyl-CoA synthetase-like"/>
    <property type="match status" value="1"/>
</dbReference>
<evidence type="ECO:0000313" key="7">
    <source>
        <dbReference type="EMBL" id="RMV74440.1"/>
    </source>
</evidence>
<dbReference type="Gene3D" id="3.30.559.30">
    <property type="entry name" value="Nonribosomal peptide synthetase, condensation domain"/>
    <property type="match status" value="1"/>
</dbReference>
<comment type="similarity">
    <text evidence="2">Belongs to the ATP-dependent AMP-binding enzyme family.</text>
</comment>
<dbReference type="Gene3D" id="3.30.300.30">
    <property type="match status" value="1"/>
</dbReference>
<dbReference type="GO" id="GO:0006633">
    <property type="term" value="P:fatty acid biosynthetic process"/>
    <property type="evidence" value="ECO:0007669"/>
    <property type="project" value="TreeGrafter"/>
</dbReference>
<proteinExistence type="inferred from homology"/>
<dbReference type="EMBL" id="RBUY01000114">
    <property type="protein sequence ID" value="RMV74440.1"/>
    <property type="molecule type" value="Genomic_DNA"/>
</dbReference>
<dbReference type="Proteomes" id="UP000269872">
    <property type="component" value="Unassembled WGS sequence"/>
</dbReference>
<dbReference type="PROSITE" id="PS00012">
    <property type="entry name" value="PHOSPHOPANTETHEINE"/>
    <property type="match status" value="1"/>
</dbReference>
<dbReference type="InterPro" id="IPR036736">
    <property type="entry name" value="ACP-like_sf"/>
</dbReference>
<dbReference type="GO" id="GO:0016874">
    <property type="term" value="F:ligase activity"/>
    <property type="evidence" value="ECO:0007669"/>
    <property type="project" value="UniProtKB-KW"/>
</dbReference>
<accession>A0A3M6F1Q3</accession>
<feature type="domain" description="Carrier" evidence="6">
    <location>
        <begin position="592"/>
        <end position="667"/>
    </location>
</feature>
<dbReference type="InterPro" id="IPR020806">
    <property type="entry name" value="PKS_PP-bd"/>
</dbReference>
<evidence type="ECO:0000256" key="3">
    <source>
        <dbReference type="ARBA" id="ARBA00022450"/>
    </source>
</evidence>
<evidence type="ECO:0000256" key="4">
    <source>
        <dbReference type="ARBA" id="ARBA00022553"/>
    </source>
</evidence>
<dbReference type="GO" id="GO:0044550">
    <property type="term" value="P:secondary metabolite biosynthetic process"/>
    <property type="evidence" value="ECO:0007669"/>
    <property type="project" value="UniProtKB-ARBA"/>
</dbReference>
<dbReference type="InterPro" id="IPR006162">
    <property type="entry name" value="Ppantetheine_attach_site"/>
</dbReference>
<dbReference type="Pfam" id="PF00668">
    <property type="entry name" value="Condensation"/>
    <property type="match status" value="1"/>
</dbReference>
<dbReference type="PANTHER" id="PTHR22754">
    <property type="entry name" value="DISCO-INTERACTING PROTEIN 2 DIP2 -RELATED"/>
    <property type="match status" value="1"/>
</dbReference>
<evidence type="ECO:0000256" key="5">
    <source>
        <dbReference type="ARBA" id="ARBA00022598"/>
    </source>
</evidence>
<keyword evidence="5" id="KW-0436">Ligase</keyword>
<evidence type="ECO:0000256" key="2">
    <source>
        <dbReference type="ARBA" id="ARBA00006432"/>
    </source>
</evidence>
<dbReference type="InterPro" id="IPR023213">
    <property type="entry name" value="CAT-like_dom_sf"/>
</dbReference>
<keyword evidence="3" id="KW-0596">Phosphopantetheine</keyword>
<dbReference type="GO" id="GO:0031177">
    <property type="term" value="F:phosphopantetheine binding"/>
    <property type="evidence" value="ECO:0007669"/>
    <property type="project" value="InterPro"/>
</dbReference>
<dbReference type="InterPro" id="IPR009081">
    <property type="entry name" value="PP-bd_ACP"/>
</dbReference>
<dbReference type="FunFam" id="3.40.50.12780:FF:000013">
    <property type="entry name" value="Long-chain-fatty-acid--AMP ligase FadD32"/>
    <property type="match status" value="1"/>
</dbReference>
<dbReference type="FunFam" id="3.30.559.10:FF:000012">
    <property type="entry name" value="Non-ribosomal peptide synthetase"/>
    <property type="match status" value="1"/>
</dbReference>
<dbReference type="FunFam" id="1.10.1200.10:FF:000016">
    <property type="entry name" value="Non-ribosomal peptide synthase"/>
    <property type="match status" value="1"/>
</dbReference>
<dbReference type="GO" id="GO:0070566">
    <property type="term" value="F:adenylyltransferase activity"/>
    <property type="evidence" value="ECO:0007669"/>
    <property type="project" value="TreeGrafter"/>
</dbReference>
<sequence length="1005" mass="110731">MRHAESSRNPIMDAFELPDTLAQALQRRALHTPDRLALRFLFDENDQGLVLTYRDLDLRARTIAAALQRQAVPGDRAILLFHSGPDYVAAFFGCLYAGIIAVPAYPPESNRRHHQERLLSIIADAEPRLVLTGSDLQPALLQMGELAAADAPQLLCVDRLDSASAEGWQGPSLHADDIAFLQYTSGSTALPKGVQVTQGNLVANELLIRHGFGIDVNPDDVIVSWLPLYHDMGLIGGLLQPIFSGVPCILMAPAYFLTRPLRWLEAISEYGGTISGGPDFAYQLCSARVSDSALERLDLSRWRVAYSGSEPIREDSLTAFAEKFASCGFTPDSYMASYGLAEATLYVAGGKRGKGIPSLRLDAQALARNVAEPGDGQPVMSCGTGQPGHGVLIADPVTLQVLDENRIGEVWASGPSIAHGYWRNPEATAKAFVEHDGQTWLRTGDLGFQRHGELYITGRLKDMLIVRGHNLYPQDIEKVVECEVDVVRKGRVAAFAVNQDGSEGIGIAAEVSRSVQKILSPEALIKVIRQSVAEAFQEAPSVVVLLNPGALPKTSSGKLQRSACRTRLADGSLDSYAVFPATSTASQNDVTDAGSDLQAQIASIWCEQLQCEHISADDHFFLLGGNSIVATRVVARLRETLGIDLNLRTLFEAPTLAAFAAQVEALQGTALQGDSPSRNTIVRLPGNAHLPQSMAQNRLWFLWQLDPQSSAYNIPGGLYLRGELDVTALHASFQRLIERHESLRTRFYELDGVALQRIDTPIQFHLDAIDISDLPGEERQARAVAVREEQARRPFDLQNGPLLRVTLLKLDEEEHQLLVTLHHIIADGWSLNVLIDEFSRLYASAVQGQILELAPLPLRYADYGQWQREWLANGEAERQLAYWKQQLGDEQPTLMLNTDHPRSLHRQYSASRYSLRLSAELSAAVRNTAHAWQSTSFMFLLAGFQTLLHRYSGQTDIRIGVPGANRPRHETQGLIGFFINTLVLRAQLDPRLPFSTFLAQTRQPH</sequence>
<dbReference type="AlphaFoldDB" id="A0A3M6F1Q3"/>
<dbReference type="InterPro" id="IPR040097">
    <property type="entry name" value="FAAL/FAAC"/>
</dbReference>
<reference evidence="7 8" key="1">
    <citation type="submission" date="2018-08" db="EMBL/GenBank/DDBJ databases">
        <title>Recombination of ecologically and evolutionarily significant loci maintains genetic cohesion in the Pseudomonas syringae species complex.</title>
        <authorList>
            <person name="Dillon M."/>
            <person name="Thakur S."/>
            <person name="Almeida R.N.D."/>
            <person name="Weir B.S."/>
            <person name="Guttman D.S."/>
        </authorList>
    </citation>
    <scope>NUCLEOTIDE SEQUENCE [LARGE SCALE GENOMIC DNA]</scope>
    <source>
        <strain evidence="7 8">ICMP 7496</strain>
    </source>
</reference>
<dbReference type="InterPro" id="IPR042099">
    <property type="entry name" value="ANL_N_sf"/>
</dbReference>
<dbReference type="GO" id="GO:0005886">
    <property type="term" value="C:plasma membrane"/>
    <property type="evidence" value="ECO:0007669"/>
    <property type="project" value="TreeGrafter"/>
</dbReference>